<dbReference type="CDD" id="cd14503">
    <property type="entry name" value="PTP-bact"/>
    <property type="match status" value="1"/>
</dbReference>
<dbReference type="Proteomes" id="UP000035369">
    <property type="component" value="Unassembled WGS sequence"/>
</dbReference>
<sequence length="146" mass="15435">MKLRSLSPALLVAGQLLPADLPALASLGVASVVCNRPDNEQADQPDHLAMQSACAQAGMRFAYLPVVAGAISEDDVQQFCEMLEQLPAPVVAYCRTGTRSTSLWALAQVRTLRLTTDQVLSIAAGAGYDLSSLAPRLIRDAPSSPE</sequence>
<feature type="signal peptide" evidence="1">
    <location>
        <begin position="1"/>
        <end position="25"/>
    </location>
</feature>
<dbReference type="Proteomes" id="UP000471082">
    <property type="component" value="Unassembled WGS sequence"/>
</dbReference>
<dbReference type="SUPFAM" id="SSF52799">
    <property type="entry name" value="(Phosphotyrosine protein) phosphatases II"/>
    <property type="match status" value="1"/>
</dbReference>
<evidence type="ECO:0000313" key="3">
    <source>
        <dbReference type="EMBL" id="KLC02414.1"/>
    </source>
</evidence>
<dbReference type="Pfam" id="PF04273">
    <property type="entry name" value="BLH_phosphatase"/>
    <property type="match status" value="1"/>
</dbReference>
<reference evidence="3 6" key="1">
    <citation type="submission" date="2015-02" db="EMBL/GenBank/DDBJ databases">
        <title>Whole genome sequencing of multiple isolates of three species of pepper and tomato-infecting xanthomonads reveals genetic diversity in field strains and pinpoints effectors responsible for host specificity.</title>
        <authorList>
            <person name="Schwartz A."/>
            <person name="Dahlbeck D."/>
            <person name="Staskawicz B."/>
            <person name="Bart R."/>
            <person name="Potnis N."/>
            <person name="Minsavage G."/>
            <person name="Timilsina S."/>
            <person name="Goss E."/>
            <person name="Jones J."/>
            <person name="Vallad G."/>
            <person name="Barak J."/>
            <person name="Miller S."/>
            <person name="Ritchie D."/>
            <person name="Martins J.Jr."/>
            <person name="Patane J.S."/>
            <person name="Setubal J.C."/>
        </authorList>
    </citation>
    <scope>NUCLEOTIDE SEQUENCE [LARGE SCALE GENOMIC DNA]</scope>
    <source>
        <strain evidence="3 6">Xp3-15</strain>
    </source>
</reference>
<reference evidence="4 8" key="3">
    <citation type="submission" date="2019-11" db="EMBL/GenBank/DDBJ databases">
        <title>Genome-resolved metagenomics to study the prevalence of co-infection and intraspecific heterogeneity among plant pathogen metapopulations.</title>
        <authorList>
            <person name="Newberry E."/>
            <person name="Bhandari R."/>
            <person name="Kemble J."/>
            <person name="Sikora E."/>
            <person name="Potnis N."/>
        </authorList>
    </citation>
    <scope>NUCLEOTIDE SEQUENCE [LARGE SCALE GENOMIC DNA]</scope>
    <source>
        <strain evidence="4">Xp_Tom_Tuscaloosa_18b</strain>
    </source>
</reference>
<gene>
    <name evidence="5" type="ORF">DB769_18815</name>
    <name evidence="4" type="ORF">G3W61_13080</name>
    <name evidence="3" type="ORF">XP315_19720</name>
</gene>
<evidence type="ECO:0000313" key="6">
    <source>
        <dbReference type="Proteomes" id="UP000035369"/>
    </source>
</evidence>
<evidence type="ECO:0000313" key="4">
    <source>
        <dbReference type="EMBL" id="NEL77172.1"/>
    </source>
</evidence>
<keyword evidence="6" id="KW-1185">Reference proteome</keyword>
<comment type="caution">
    <text evidence="4">The sequence shown here is derived from an EMBL/GenBank/DDBJ whole genome shotgun (WGS) entry which is preliminary data.</text>
</comment>
<dbReference type="Gene3D" id="3.90.190.10">
    <property type="entry name" value="Protein tyrosine phosphatase superfamily"/>
    <property type="match status" value="1"/>
</dbReference>
<dbReference type="EMBL" id="JZUY01000049">
    <property type="protein sequence ID" value="KLC02414.1"/>
    <property type="molecule type" value="Genomic_DNA"/>
</dbReference>
<dbReference type="AlphaFoldDB" id="A0A0G8WEJ8"/>
<protein>
    <submittedName>
        <fullName evidence="3">Beta-lactamase hydrolase-like protein</fullName>
    </submittedName>
    <submittedName>
        <fullName evidence="4">TIGR01244 family phosphatase</fullName>
    </submittedName>
</protein>
<dbReference type="EMBL" id="JAAGYU010000055">
    <property type="protein sequence ID" value="NEL77172.1"/>
    <property type="molecule type" value="Genomic_DNA"/>
</dbReference>
<dbReference type="InterPro" id="IPR005939">
    <property type="entry name" value="BLH_phosphatase-like"/>
</dbReference>
<dbReference type="Proteomes" id="UP000289372">
    <property type="component" value="Unassembled WGS sequence"/>
</dbReference>
<feature type="domain" description="Beta-lactamase hydrolase-like protein phosphatase-like" evidence="2">
    <location>
        <begin position="3"/>
        <end position="109"/>
    </location>
</feature>
<reference evidence="5 7" key="2">
    <citation type="submission" date="2018-02" db="EMBL/GenBank/DDBJ databases">
        <title>Characterization of Xanthomonas diversity in transplant houses and field plants.</title>
        <authorList>
            <person name="Abrahamian P."/>
            <person name="Timilsina S."/>
            <person name="Minsavage G.V."/>
            <person name="Goss E.M."/>
            <person name="Jones J.B."/>
            <person name="Vallad G.E."/>
        </authorList>
    </citation>
    <scope>NUCLEOTIDE SEQUENCE [LARGE SCALE GENOMIC DNA]</scope>
    <source>
        <strain evidence="5 7">GEV2132</strain>
    </source>
</reference>
<accession>A0A0G8WEJ8</accession>
<keyword evidence="1" id="KW-0732">Signal</keyword>
<dbReference type="GeneID" id="61779020"/>
<dbReference type="NCBIfam" id="TIGR01244">
    <property type="entry name" value="TIGR01244 family sulfur transferase"/>
    <property type="match status" value="1"/>
</dbReference>
<dbReference type="RefSeq" id="WP_008575714.1">
    <property type="nucleotide sequence ID" value="NZ_CP018475.1"/>
</dbReference>
<dbReference type="InterPro" id="IPR029021">
    <property type="entry name" value="Prot-tyrosine_phosphatase-like"/>
</dbReference>
<evidence type="ECO:0000313" key="8">
    <source>
        <dbReference type="Proteomes" id="UP000471082"/>
    </source>
</evidence>
<dbReference type="KEGG" id="xpe:BJD13_05640"/>
<dbReference type="EMBL" id="PUUL01000122">
    <property type="protein sequence ID" value="RXD50510.1"/>
    <property type="molecule type" value="Genomic_DNA"/>
</dbReference>
<dbReference type="GO" id="GO:0016787">
    <property type="term" value="F:hydrolase activity"/>
    <property type="evidence" value="ECO:0007669"/>
    <property type="project" value="InterPro"/>
</dbReference>
<organism evidence="4 8">
    <name type="scientific">Xanthomonas perforans</name>
    <dbReference type="NCBI Taxonomy" id="442694"/>
    <lineage>
        <taxon>Bacteria</taxon>
        <taxon>Pseudomonadati</taxon>
        <taxon>Pseudomonadota</taxon>
        <taxon>Gammaproteobacteria</taxon>
        <taxon>Lysobacterales</taxon>
        <taxon>Lysobacteraceae</taxon>
        <taxon>Xanthomonas</taxon>
    </lineage>
</organism>
<evidence type="ECO:0000259" key="2">
    <source>
        <dbReference type="Pfam" id="PF04273"/>
    </source>
</evidence>
<evidence type="ECO:0000313" key="7">
    <source>
        <dbReference type="Proteomes" id="UP000289372"/>
    </source>
</evidence>
<evidence type="ECO:0000256" key="1">
    <source>
        <dbReference type="SAM" id="SignalP"/>
    </source>
</evidence>
<proteinExistence type="predicted"/>
<name>A0A0G8WEJ8_XANPE</name>
<evidence type="ECO:0000313" key="5">
    <source>
        <dbReference type="EMBL" id="RXD50510.1"/>
    </source>
</evidence>
<feature type="chain" id="PRO_5044542698" evidence="1">
    <location>
        <begin position="26"/>
        <end position="146"/>
    </location>
</feature>